<comment type="subcellular location">
    <subcellularLocation>
        <location evidence="1">Nucleus</location>
    </subcellularLocation>
</comment>
<dbReference type="GO" id="GO:0000976">
    <property type="term" value="F:transcription cis-regulatory region binding"/>
    <property type="evidence" value="ECO:0007669"/>
    <property type="project" value="TreeGrafter"/>
</dbReference>
<dbReference type="CDD" id="cd00067">
    <property type="entry name" value="GAL4"/>
    <property type="match status" value="1"/>
</dbReference>
<keyword evidence="9" id="KW-1185">Reference proteome</keyword>
<organism evidence="8 9">
    <name type="scientific">Meira miltonrushii</name>
    <dbReference type="NCBI Taxonomy" id="1280837"/>
    <lineage>
        <taxon>Eukaryota</taxon>
        <taxon>Fungi</taxon>
        <taxon>Dikarya</taxon>
        <taxon>Basidiomycota</taxon>
        <taxon>Ustilaginomycotina</taxon>
        <taxon>Exobasidiomycetes</taxon>
        <taxon>Exobasidiales</taxon>
        <taxon>Brachybasidiaceae</taxon>
        <taxon>Meira</taxon>
    </lineage>
</organism>
<protein>
    <recommendedName>
        <fullName evidence="7">Zn(2)-C6 fungal-type domain-containing protein</fullName>
    </recommendedName>
</protein>
<dbReference type="Proteomes" id="UP000245771">
    <property type="component" value="Unassembled WGS sequence"/>
</dbReference>
<dbReference type="GO" id="GO:0005634">
    <property type="term" value="C:nucleus"/>
    <property type="evidence" value="ECO:0007669"/>
    <property type="project" value="UniProtKB-SubCell"/>
</dbReference>
<dbReference type="SUPFAM" id="SSF57701">
    <property type="entry name" value="Zn2/Cys6 DNA-binding domain"/>
    <property type="match status" value="1"/>
</dbReference>
<feature type="compositionally biased region" description="Low complexity" evidence="6">
    <location>
        <begin position="108"/>
        <end position="118"/>
    </location>
</feature>
<dbReference type="OrthoDB" id="39175at2759"/>
<dbReference type="InParanoid" id="A0A316VRZ9"/>
<sequence>MPPTKRQLSSYSKDGSPISPTDIKGSQFEDDNGFGSTKGDVKPQKACVQCRRSKVKCVHEGGPPCRRCTDTKQECKFRLRADDETWRERTDERLDKLTMAVETHILRSASSAPQQPAPSNRPILPVRNASAPGFYTHHHPFSPGHHPPPLSTFGTAMPSPHLPNRFATMNGLPPLNSPHSDPPVHILNSPNHDLNGSHDAPSPGYNRRLLPRKRESSSFDVEAHHHPSPQTPSQSGRVRSNSTQRMPPPLPPMTMNADQWVPPPMLSQLAYRRSPVYIPDLFATPRWTSAQPKNYSKATSTIGASDPRFSVIRMGLITMDKAKSLFISFADKLQPHSFGFPTYPASEAMTPVIIAAILTVSSLFEPSSRLLHDSLRKTFFNEYVKLEQEVHLDTPLDPELGIGVEEITGGCIASAWLGGELGWKTARMTRWWAIGYLKHFEIAERNVTIGERFDMLPPFRQIDYVDKLRIFLAAYVAEAQQSFMLDRPTLIPDASPTAYVDALRNALNDYVPASPASANGMDTRGSMTGGSQKDIHTPDRQLTGHASILYILLEAQRLQRETRWAISAEESRLATYGHSPNGVAVNYATVNECVDRMIHIWTSWMEQTEHWYKEAAKLEDLSSNTASALDLSLTHRLVNAYLGSLAYNPEYHANAAVARAASKDPRLLHVQTRMIKMAMVEAFEALESIIMKSRFRDRLIYLPNFYHFLLVNSASFLLHVLHDKSLFLREGKAKSILEMVEQFTQFYVSELTNLNLDSTPGSSGHSSMTSAQALARACHDFKSQIVTP</sequence>
<keyword evidence="5" id="KW-0539">Nucleus</keyword>
<dbReference type="InterPro" id="IPR036864">
    <property type="entry name" value="Zn2-C6_fun-type_DNA-bd_sf"/>
</dbReference>
<dbReference type="GO" id="GO:0000981">
    <property type="term" value="F:DNA-binding transcription factor activity, RNA polymerase II-specific"/>
    <property type="evidence" value="ECO:0007669"/>
    <property type="project" value="InterPro"/>
</dbReference>
<dbReference type="EMBL" id="KZ819602">
    <property type="protein sequence ID" value="PWN38275.1"/>
    <property type="molecule type" value="Genomic_DNA"/>
</dbReference>
<keyword evidence="4" id="KW-0804">Transcription</keyword>
<dbReference type="STRING" id="1280837.A0A316VRZ9"/>
<keyword evidence="3" id="KW-0238">DNA-binding</keyword>
<name>A0A316VRZ9_9BASI</name>
<accession>A0A316VRZ9</accession>
<evidence type="ECO:0000256" key="3">
    <source>
        <dbReference type="ARBA" id="ARBA00023125"/>
    </source>
</evidence>
<dbReference type="InterPro" id="IPR001138">
    <property type="entry name" value="Zn2Cys6_DnaBD"/>
</dbReference>
<feature type="region of interest" description="Disordered" evidence="6">
    <location>
        <begin position="108"/>
        <end position="254"/>
    </location>
</feature>
<dbReference type="PROSITE" id="PS50048">
    <property type="entry name" value="ZN2_CY6_FUNGAL_2"/>
    <property type="match status" value="1"/>
</dbReference>
<proteinExistence type="predicted"/>
<evidence type="ECO:0000256" key="1">
    <source>
        <dbReference type="ARBA" id="ARBA00004123"/>
    </source>
</evidence>
<dbReference type="Gene3D" id="4.10.240.10">
    <property type="entry name" value="Zn(2)-C6 fungal-type DNA-binding domain"/>
    <property type="match status" value="1"/>
</dbReference>
<feature type="compositionally biased region" description="Basic and acidic residues" evidence="6">
    <location>
        <begin position="212"/>
        <end position="225"/>
    </location>
</feature>
<feature type="region of interest" description="Disordered" evidence="6">
    <location>
        <begin position="1"/>
        <end position="43"/>
    </location>
</feature>
<evidence type="ECO:0000256" key="6">
    <source>
        <dbReference type="SAM" id="MobiDB-lite"/>
    </source>
</evidence>
<keyword evidence="2" id="KW-0805">Transcription regulation</keyword>
<gene>
    <name evidence="8" type="ORF">FA14DRAFT_24955</name>
</gene>
<reference evidence="8 9" key="1">
    <citation type="journal article" date="2018" name="Mol. Biol. Evol.">
        <title>Broad Genomic Sampling Reveals a Smut Pathogenic Ancestry of the Fungal Clade Ustilaginomycotina.</title>
        <authorList>
            <person name="Kijpornyongpan T."/>
            <person name="Mondo S.J."/>
            <person name="Barry K."/>
            <person name="Sandor L."/>
            <person name="Lee J."/>
            <person name="Lipzen A."/>
            <person name="Pangilinan J."/>
            <person name="LaButti K."/>
            <person name="Hainaut M."/>
            <person name="Henrissat B."/>
            <person name="Grigoriev I.V."/>
            <person name="Spatafora J.W."/>
            <person name="Aime M.C."/>
        </authorList>
    </citation>
    <scope>NUCLEOTIDE SEQUENCE [LARGE SCALE GENOMIC DNA]</scope>
    <source>
        <strain evidence="8 9">MCA 3882</strain>
    </source>
</reference>
<dbReference type="PANTHER" id="PTHR31845">
    <property type="entry name" value="FINGER DOMAIN PROTEIN, PUTATIVE-RELATED"/>
    <property type="match status" value="1"/>
</dbReference>
<evidence type="ECO:0000256" key="5">
    <source>
        <dbReference type="ARBA" id="ARBA00023242"/>
    </source>
</evidence>
<feature type="compositionally biased region" description="Polar residues" evidence="6">
    <location>
        <begin position="231"/>
        <end position="245"/>
    </location>
</feature>
<feature type="region of interest" description="Disordered" evidence="6">
    <location>
        <begin position="518"/>
        <end position="538"/>
    </location>
</feature>
<dbReference type="PROSITE" id="PS00463">
    <property type="entry name" value="ZN2_CY6_FUNGAL_1"/>
    <property type="match status" value="1"/>
</dbReference>
<evidence type="ECO:0000256" key="4">
    <source>
        <dbReference type="ARBA" id="ARBA00023163"/>
    </source>
</evidence>
<dbReference type="InterPro" id="IPR051089">
    <property type="entry name" value="prtT"/>
</dbReference>
<evidence type="ECO:0000259" key="7">
    <source>
        <dbReference type="PROSITE" id="PS50048"/>
    </source>
</evidence>
<evidence type="ECO:0000313" key="8">
    <source>
        <dbReference type="EMBL" id="PWN38275.1"/>
    </source>
</evidence>
<dbReference type="RefSeq" id="XP_025358577.1">
    <property type="nucleotide sequence ID" value="XM_025502071.1"/>
</dbReference>
<evidence type="ECO:0000313" key="9">
    <source>
        <dbReference type="Proteomes" id="UP000245771"/>
    </source>
</evidence>
<dbReference type="GO" id="GO:0008270">
    <property type="term" value="F:zinc ion binding"/>
    <property type="evidence" value="ECO:0007669"/>
    <property type="project" value="InterPro"/>
</dbReference>
<dbReference type="GeneID" id="37023852"/>
<feature type="compositionally biased region" description="Polar residues" evidence="6">
    <location>
        <begin position="1"/>
        <end position="13"/>
    </location>
</feature>
<evidence type="ECO:0000256" key="2">
    <source>
        <dbReference type="ARBA" id="ARBA00023015"/>
    </source>
</evidence>
<feature type="domain" description="Zn(2)-C6 fungal-type" evidence="7">
    <location>
        <begin position="46"/>
        <end position="77"/>
    </location>
</feature>
<dbReference type="PANTHER" id="PTHR31845:SF19">
    <property type="entry name" value="TRANSCRIPTION FACTOR DOMAIN-CONTAINING PROTEIN"/>
    <property type="match status" value="1"/>
</dbReference>
<dbReference type="AlphaFoldDB" id="A0A316VRZ9"/>